<dbReference type="STRING" id="5866.A0A061DB33"/>
<dbReference type="Gene3D" id="1.20.58.2190">
    <property type="match status" value="1"/>
</dbReference>
<name>A0A061DB33_BABBI</name>
<keyword evidence="2" id="KW-1185">Reference proteome</keyword>
<protein>
    <recommendedName>
        <fullName evidence="3">PUB domain-containing protein</fullName>
    </recommendedName>
</protein>
<proteinExistence type="predicted"/>
<dbReference type="Proteomes" id="UP000033188">
    <property type="component" value="Chromosome 3"/>
</dbReference>
<evidence type="ECO:0000313" key="1">
    <source>
        <dbReference type="EMBL" id="CDR97192.1"/>
    </source>
</evidence>
<dbReference type="AlphaFoldDB" id="A0A061DB33"/>
<accession>A0A061DB33</accession>
<dbReference type="OMA" id="VDCLYLV"/>
<evidence type="ECO:0000313" key="2">
    <source>
        <dbReference type="Proteomes" id="UP000033188"/>
    </source>
</evidence>
<dbReference type="EMBL" id="LK391709">
    <property type="protein sequence ID" value="CDR97192.1"/>
    <property type="molecule type" value="Genomic_DNA"/>
</dbReference>
<dbReference type="OrthoDB" id="360701at2759"/>
<dbReference type="GeneID" id="24565733"/>
<gene>
    <name evidence="1" type="ORF">BBBOND_0310950</name>
</gene>
<dbReference type="KEGG" id="bbig:BBBOND_0310950"/>
<organism evidence="1 2">
    <name type="scientific">Babesia bigemina</name>
    <dbReference type="NCBI Taxonomy" id="5866"/>
    <lineage>
        <taxon>Eukaryota</taxon>
        <taxon>Sar</taxon>
        <taxon>Alveolata</taxon>
        <taxon>Apicomplexa</taxon>
        <taxon>Aconoidasida</taxon>
        <taxon>Piroplasmida</taxon>
        <taxon>Babesiidae</taxon>
        <taxon>Babesia</taxon>
    </lineage>
</organism>
<dbReference type="RefSeq" id="XP_012769378.1">
    <property type="nucleotide sequence ID" value="XM_012913924.1"/>
</dbReference>
<reference evidence="2" key="1">
    <citation type="journal article" date="2014" name="Nucleic Acids Res.">
        <title>The evolutionary dynamics of variant antigen genes in Babesia reveal a history of genomic innovation underlying host-parasite interaction.</title>
        <authorList>
            <person name="Jackson A.P."/>
            <person name="Otto T.D."/>
            <person name="Darby A."/>
            <person name="Ramaprasad A."/>
            <person name="Xia D."/>
            <person name="Echaide I.E."/>
            <person name="Farber M."/>
            <person name="Gahlot S."/>
            <person name="Gamble J."/>
            <person name="Gupta D."/>
            <person name="Gupta Y."/>
            <person name="Jackson L."/>
            <person name="Malandrin L."/>
            <person name="Malas T.B."/>
            <person name="Moussa E."/>
            <person name="Nair M."/>
            <person name="Reid A.J."/>
            <person name="Sanders M."/>
            <person name="Sharma J."/>
            <person name="Tracey A."/>
            <person name="Quail M.A."/>
            <person name="Weir W."/>
            <person name="Wastling J.M."/>
            <person name="Hall N."/>
            <person name="Willadsen P."/>
            <person name="Lingelbach K."/>
            <person name="Shiels B."/>
            <person name="Tait A."/>
            <person name="Berriman M."/>
            <person name="Allred D.R."/>
            <person name="Pain A."/>
        </authorList>
    </citation>
    <scope>NUCLEOTIDE SEQUENCE [LARGE SCALE GENOMIC DNA]</scope>
    <source>
        <strain evidence="2">Bond</strain>
    </source>
</reference>
<evidence type="ECO:0008006" key="3">
    <source>
        <dbReference type="Google" id="ProtNLM"/>
    </source>
</evidence>
<dbReference type="VEuPathDB" id="PiroplasmaDB:BBBOND_0310950"/>
<sequence length="342" mass="39394">MTKLSEAQDQVERLKQQAEKFLTCDDDGLLSLYDEYVQFKALLTQLLSTVARYRIQLSSTDATKVFWGPKTRLVVETLVRHYDKVYEIDEEQLAPRFVEVERVNELLSKQAAEDVDDDDEREEFSIIQETKEDLKRIQQAKEQLKNKPGFLQADLSNIQNQDSVVANAFYCVQQVYKNDPAVSLEDILAKLYKDDSDNFLLVLGNVSHLISQIAKHPDELQLRLLRVNNEQLYEDIIRHPAAVALLKYTRFKIKHGEEVKDALTQLGFTDISDEYFLYLNEPDMFGDYGAWKEWIDFVGSTSRLLENFTAAYKSIMRTKREDEADAVAEAMSLSRAAIGEVP</sequence>
<dbReference type="InterPro" id="IPR036339">
    <property type="entry name" value="PUB-like_dom_sf"/>
</dbReference>
<dbReference type="SUPFAM" id="SSF143503">
    <property type="entry name" value="PUG domain-like"/>
    <property type="match status" value="1"/>
</dbReference>